<dbReference type="Pfam" id="PF10739">
    <property type="entry name" value="DUF2550"/>
    <property type="match status" value="1"/>
</dbReference>
<keyword evidence="1" id="KW-0472">Membrane</keyword>
<evidence type="ECO:0000256" key="1">
    <source>
        <dbReference type="SAM" id="Phobius"/>
    </source>
</evidence>
<organism evidence="2 3">
    <name type="scientific">Aquipuribacter nitratireducens</name>
    <dbReference type="NCBI Taxonomy" id="650104"/>
    <lineage>
        <taxon>Bacteria</taxon>
        <taxon>Bacillati</taxon>
        <taxon>Actinomycetota</taxon>
        <taxon>Actinomycetes</taxon>
        <taxon>Micrococcales</taxon>
        <taxon>Intrasporangiaceae</taxon>
        <taxon>Aquipuribacter</taxon>
    </lineage>
</organism>
<evidence type="ECO:0000313" key="2">
    <source>
        <dbReference type="EMBL" id="MFC5380537.1"/>
    </source>
</evidence>
<protein>
    <submittedName>
        <fullName evidence="2">DUF2550 family protein</fullName>
    </submittedName>
</protein>
<keyword evidence="1" id="KW-0812">Transmembrane</keyword>
<dbReference type="EMBL" id="JBHSLD010000007">
    <property type="protein sequence ID" value="MFC5380537.1"/>
    <property type="molecule type" value="Genomic_DNA"/>
</dbReference>
<name>A0ABW0GLJ2_9MICO</name>
<reference evidence="3" key="1">
    <citation type="journal article" date="2019" name="Int. J. Syst. Evol. Microbiol.">
        <title>The Global Catalogue of Microorganisms (GCM) 10K type strain sequencing project: providing services to taxonomists for standard genome sequencing and annotation.</title>
        <authorList>
            <consortium name="The Broad Institute Genomics Platform"/>
            <consortium name="The Broad Institute Genome Sequencing Center for Infectious Disease"/>
            <person name="Wu L."/>
            <person name="Ma J."/>
        </authorList>
    </citation>
    <scope>NUCLEOTIDE SEQUENCE [LARGE SCALE GENOMIC DNA]</scope>
    <source>
        <strain evidence="3">CCUG 43114</strain>
    </source>
</reference>
<evidence type="ECO:0000313" key="3">
    <source>
        <dbReference type="Proteomes" id="UP001596122"/>
    </source>
</evidence>
<accession>A0ABW0GLJ2</accession>
<dbReference type="Proteomes" id="UP001596122">
    <property type="component" value="Unassembled WGS sequence"/>
</dbReference>
<proteinExistence type="predicted"/>
<gene>
    <name evidence="2" type="ORF">ACFPJ6_07025</name>
</gene>
<feature type="transmembrane region" description="Helical" evidence="1">
    <location>
        <begin position="13"/>
        <end position="31"/>
    </location>
</feature>
<keyword evidence="1" id="KW-1133">Transmembrane helix</keyword>
<dbReference type="InterPro" id="IPR019675">
    <property type="entry name" value="DUF2550"/>
</dbReference>
<keyword evidence="3" id="KW-1185">Reference proteome</keyword>
<dbReference type="RefSeq" id="WP_340268080.1">
    <property type="nucleotide sequence ID" value="NZ_JBBEOG010000002.1"/>
</dbReference>
<comment type="caution">
    <text evidence="2">The sequence shown here is derived from an EMBL/GenBank/DDBJ whole genome shotgun (WGS) entry which is preliminary data.</text>
</comment>
<sequence length="150" mass="16308">MATTWRSSLPPEAFVLVALGVVVALVLALVLRWRHVSRGLGAFRCYVRLPGSAGALGRWRRGAARFDTHELRWFPTWMPFASRGLCMERSALELFGRWTAGEGDVVPDGLTVLRGSLGRRDVELAVPASSAAALVLWVESGPPGRNVNVA</sequence>